<dbReference type="PhylomeDB" id="E9GLD6"/>
<evidence type="ECO:0008006" key="4">
    <source>
        <dbReference type="Google" id="ProtNLM"/>
    </source>
</evidence>
<reference evidence="2 3" key="1">
    <citation type="journal article" date="2011" name="Science">
        <title>The ecoresponsive genome of Daphnia pulex.</title>
        <authorList>
            <person name="Colbourne J.K."/>
            <person name="Pfrender M.E."/>
            <person name="Gilbert D."/>
            <person name="Thomas W.K."/>
            <person name="Tucker A."/>
            <person name="Oakley T.H."/>
            <person name="Tokishita S."/>
            <person name="Aerts A."/>
            <person name="Arnold G.J."/>
            <person name="Basu M.K."/>
            <person name="Bauer D.J."/>
            <person name="Caceres C.E."/>
            <person name="Carmel L."/>
            <person name="Casola C."/>
            <person name="Choi J.H."/>
            <person name="Detter J.C."/>
            <person name="Dong Q."/>
            <person name="Dusheyko S."/>
            <person name="Eads B.D."/>
            <person name="Frohlich T."/>
            <person name="Geiler-Samerotte K.A."/>
            <person name="Gerlach D."/>
            <person name="Hatcher P."/>
            <person name="Jogdeo S."/>
            <person name="Krijgsveld J."/>
            <person name="Kriventseva E.V."/>
            <person name="Kultz D."/>
            <person name="Laforsch C."/>
            <person name="Lindquist E."/>
            <person name="Lopez J."/>
            <person name="Manak J.R."/>
            <person name="Muller J."/>
            <person name="Pangilinan J."/>
            <person name="Patwardhan R.P."/>
            <person name="Pitluck S."/>
            <person name="Pritham E.J."/>
            <person name="Rechtsteiner A."/>
            <person name="Rho M."/>
            <person name="Rogozin I.B."/>
            <person name="Sakarya O."/>
            <person name="Salamov A."/>
            <person name="Schaack S."/>
            <person name="Shapiro H."/>
            <person name="Shiga Y."/>
            <person name="Skalitzky C."/>
            <person name="Smith Z."/>
            <person name="Souvorov A."/>
            <person name="Sung W."/>
            <person name="Tang Z."/>
            <person name="Tsuchiya D."/>
            <person name="Tu H."/>
            <person name="Vos H."/>
            <person name="Wang M."/>
            <person name="Wolf Y.I."/>
            <person name="Yamagata H."/>
            <person name="Yamada T."/>
            <person name="Ye Y."/>
            <person name="Shaw J.R."/>
            <person name="Andrews J."/>
            <person name="Crease T.J."/>
            <person name="Tang H."/>
            <person name="Lucas S.M."/>
            <person name="Robertson H.M."/>
            <person name="Bork P."/>
            <person name="Koonin E.V."/>
            <person name="Zdobnov E.M."/>
            <person name="Grigoriev I.V."/>
            <person name="Lynch M."/>
            <person name="Boore J.L."/>
        </authorList>
    </citation>
    <scope>NUCLEOTIDE SEQUENCE [LARGE SCALE GENOMIC DNA]</scope>
</reference>
<evidence type="ECO:0000313" key="3">
    <source>
        <dbReference type="Proteomes" id="UP000000305"/>
    </source>
</evidence>
<evidence type="ECO:0000256" key="1">
    <source>
        <dbReference type="SAM" id="SignalP"/>
    </source>
</evidence>
<dbReference type="Proteomes" id="UP000000305">
    <property type="component" value="Unassembled WGS sequence"/>
</dbReference>
<evidence type="ECO:0000313" key="2">
    <source>
        <dbReference type="EMBL" id="EFX79710.1"/>
    </source>
</evidence>
<feature type="signal peptide" evidence="1">
    <location>
        <begin position="1"/>
        <end position="19"/>
    </location>
</feature>
<gene>
    <name evidence="2" type="ORF">DAPPUDRAFT_319329</name>
</gene>
<dbReference type="HOGENOM" id="CLU_2429293_0_0_1"/>
<dbReference type="OMA" id="YECFAPW"/>
<sequence>MSSLKVFVLLAVIVAMAAAYPQGLDAPYKPAASYAAPAYKGPGYSNGRAKIQVYRGPSKGYESGKGGYGGEGFAPWGFYATQPEDNKPYGY</sequence>
<accession>E9GLD6</accession>
<proteinExistence type="predicted"/>
<dbReference type="EMBL" id="GL732551">
    <property type="protein sequence ID" value="EFX79710.1"/>
    <property type="molecule type" value="Genomic_DNA"/>
</dbReference>
<keyword evidence="3" id="KW-1185">Reference proteome</keyword>
<dbReference type="AlphaFoldDB" id="E9GLD6"/>
<name>E9GLD6_DAPPU</name>
<keyword evidence="1" id="KW-0732">Signal</keyword>
<dbReference type="InParanoid" id="E9GLD6"/>
<feature type="chain" id="PRO_5003240443" description="Cuticular protein" evidence="1">
    <location>
        <begin position="20"/>
        <end position="91"/>
    </location>
</feature>
<protein>
    <recommendedName>
        <fullName evidence="4">Cuticular protein</fullName>
    </recommendedName>
</protein>
<dbReference type="KEGG" id="dpx:DAPPUDRAFT_319329"/>
<organism evidence="2 3">
    <name type="scientific">Daphnia pulex</name>
    <name type="common">Water flea</name>
    <dbReference type="NCBI Taxonomy" id="6669"/>
    <lineage>
        <taxon>Eukaryota</taxon>
        <taxon>Metazoa</taxon>
        <taxon>Ecdysozoa</taxon>
        <taxon>Arthropoda</taxon>
        <taxon>Crustacea</taxon>
        <taxon>Branchiopoda</taxon>
        <taxon>Diplostraca</taxon>
        <taxon>Cladocera</taxon>
        <taxon>Anomopoda</taxon>
        <taxon>Daphniidae</taxon>
        <taxon>Daphnia</taxon>
    </lineage>
</organism>